<sequence length="235" mass="26027">MAASSNFALEKTAVVLIDPYNDFLHPEGKLFPAVQESLTATDTVAHLKTLVAAARSRRVPIFYALHQHWREGIFDGWRHVNPAAAKATGIFQEGGWGVEILEGLQPDLSGNRDVVVSKHWNSRYCFRGQVLSRCHVQNTDGAAFALISGFANTDLDYQLRQRGFSHLVLAGMTANTCYESTARYARELTDATAGFSTAAKDAATNLVWPLIAERIMTVDEYISQMEESTTEETKK</sequence>
<protein>
    <submittedName>
        <fullName evidence="4">Isochorismatase</fullName>
    </submittedName>
</protein>
<dbReference type="Pfam" id="PF00857">
    <property type="entry name" value="Isochorismatase"/>
    <property type="match status" value="2"/>
</dbReference>
<gene>
    <name evidence="4" type="ORF">CDEST_02272</name>
</gene>
<dbReference type="EMBL" id="CP137306">
    <property type="protein sequence ID" value="WQF77258.1"/>
    <property type="molecule type" value="Genomic_DNA"/>
</dbReference>
<keyword evidence="2" id="KW-0378">Hydrolase</keyword>
<organism evidence="4 5">
    <name type="scientific">Colletotrichum destructivum</name>
    <dbReference type="NCBI Taxonomy" id="34406"/>
    <lineage>
        <taxon>Eukaryota</taxon>
        <taxon>Fungi</taxon>
        <taxon>Dikarya</taxon>
        <taxon>Ascomycota</taxon>
        <taxon>Pezizomycotina</taxon>
        <taxon>Sordariomycetes</taxon>
        <taxon>Hypocreomycetidae</taxon>
        <taxon>Glomerellales</taxon>
        <taxon>Glomerellaceae</taxon>
        <taxon>Colletotrichum</taxon>
        <taxon>Colletotrichum destructivum species complex</taxon>
    </lineage>
</organism>
<name>A0AAX4I2R0_9PEZI</name>
<dbReference type="RefSeq" id="XP_062774482.1">
    <property type="nucleotide sequence ID" value="XM_062918431.1"/>
</dbReference>
<dbReference type="PANTHER" id="PTHR43540:SF16">
    <property type="entry name" value="ISOCHORISMATASE-LIKE DOMAIN-CONTAINING PROTEIN"/>
    <property type="match status" value="1"/>
</dbReference>
<dbReference type="SUPFAM" id="SSF52499">
    <property type="entry name" value="Isochorismatase-like hydrolases"/>
    <property type="match status" value="1"/>
</dbReference>
<dbReference type="GO" id="GO:0016787">
    <property type="term" value="F:hydrolase activity"/>
    <property type="evidence" value="ECO:0007669"/>
    <property type="project" value="UniProtKB-KW"/>
</dbReference>
<comment type="similarity">
    <text evidence="1">Belongs to the isochorismatase family.</text>
</comment>
<accession>A0AAX4I2R0</accession>
<dbReference type="PANTHER" id="PTHR43540">
    <property type="entry name" value="PEROXYUREIDOACRYLATE/UREIDOACRYLATE AMIDOHYDROLASE-RELATED"/>
    <property type="match status" value="1"/>
</dbReference>
<dbReference type="Gene3D" id="3.40.50.850">
    <property type="entry name" value="Isochorismatase-like"/>
    <property type="match status" value="1"/>
</dbReference>
<evidence type="ECO:0000256" key="2">
    <source>
        <dbReference type="ARBA" id="ARBA00022801"/>
    </source>
</evidence>
<dbReference type="InterPro" id="IPR000868">
    <property type="entry name" value="Isochorismatase-like_dom"/>
</dbReference>
<evidence type="ECO:0000256" key="1">
    <source>
        <dbReference type="ARBA" id="ARBA00006336"/>
    </source>
</evidence>
<dbReference type="AlphaFoldDB" id="A0AAX4I2R0"/>
<dbReference type="KEGG" id="cdet:87938775"/>
<evidence type="ECO:0000313" key="5">
    <source>
        <dbReference type="Proteomes" id="UP001322277"/>
    </source>
</evidence>
<keyword evidence="5" id="KW-1185">Reference proteome</keyword>
<dbReference type="GeneID" id="87938775"/>
<dbReference type="Proteomes" id="UP001322277">
    <property type="component" value="Chromosome 2"/>
</dbReference>
<dbReference type="CDD" id="cd00431">
    <property type="entry name" value="cysteine_hydrolases"/>
    <property type="match status" value="1"/>
</dbReference>
<dbReference type="InterPro" id="IPR050272">
    <property type="entry name" value="Isochorismatase-like_hydrls"/>
</dbReference>
<reference evidence="5" key="1">
    <citation type="journal article" date="2023" name="bioRxiv">
        <title>Complete genome of the Medicago anthracnose fungus, Colletotrichum destructivum, reveals a mini-chromosome-like region within a core chromosome.</title>
        <authorList>
            <person name="Lapalu N."/>
            <person name="Simon A."/>
            <person name="Lu A."/>
            <person name="Plaumann P.-L."/>
            <person name="Amselem J."/>
            <person name="Pigne S."/>
            <person name="Auger A."/>
            <person name="Koch C."/>
            <person name="Dallery J.-F."/>
            <person name="O'Connell R.J."/>
        </authorList>
    </citation>
    <scope>NUCLEOTIDE SEQUENCE [LARGE SCALE GENOMIC DNA]</scope>
    <source>
        <strain evidence="5">CBS 520.97</strain>
    </source>
</reference>
<evidence type="ECO:0000259" key="3">
    <source>
        <dbReference type="Pfam" id="PF00857"/>
    </source>
</evidence>
<feature type="domain" description="Isochorismatase-like" evidence="3">
    <location>
        <begin position="147"/>
        <end position="204"/>
    </location>
</feature>
<evidence type="ECO:0000313" key="4">
    <source>
        <dbReference type="EMBL" id="WQF77258.1"/>
    </source>
</evidence>
<proteinExistence type="inferred from homology"/>
<dbReference type="InterPro" id="IPR036380">
    <property type="entry name" value="Isochorismatase-like_sf"/>
</dbReference>
<feature type="domain" description="Isochorismatase-like" evidence="3">
    <location>
        <begin position="12"/>
        <end position="119"/>
    </location>
</feature>